<evidence type="ECO:0000259" key="2">
    <source>
        <dbReference type="Pfam" id="PF07282"/>
    </source>
</evidence>
<dbReference type="InterPro" id="IPR010095">
    <property type="entry name" value="Cas12f1-like_TNB"/>
</dbReference>
<keyword evidence="4" id="KW-1185">Reference proteome</keyword>
<evidence type="ECO:0000313" key="4">
    <source>
        <dbReference type="Proteomes" id="UP000663505"/>
    </source>
</evidence>
<sequence>MDKMPLHVRSGTCPKCGTVHDRDMNAAMNIFRRACGVSLGRGGKTCSKATK</sequence>
<evidence type="ECO:0000256" key="1">
    <source>
        <dbReference type="ARBA" id="ARBA00023125"/>
    </source>
</evidence>
<organism evidence="3 4">
    <name type="scientific">Alicyclobacillus mengziensis</name>
    <dbReference type="NCBI Taxonomy" id="2931921"/>
    <lineage>
        <taxon>Bacteria</taxon>
        <taxon>Bacillati</taxon>
        <taxon>Bacillota</taxon>
        <taxon>Bacilli</taxon>
        <taxon>Bacillales</taxon>
        <taxon>Alicyclobacillaceae</taxon>
        <taxon>Alicyclobacillus</taxon>
    </lineage>
</organism>
<name>A0A9X7VYM7_9BACL</name>
<dbReference type="EMBL" id="CP071182">
    <property type="protein sequence ID" value="QSO47212.1"/>
    <property type="molecule type" value="Genomic_DNA"/>
</dbReference>
<keyword evidence="1" id="KW-0238">DNA-binding</keyword>
<dbReference type="Pfam" id="PF07282">
    <property type="entry name" value="Cas12f1-like_TNB"/>
    <property type="match status" value="1"/>
</dbReference>
<gene>
    <name evidence="3" type="ORF">JZ786_22925</name>
</gene>
<dbReference type="Proteomes" id="UP000663505">
    <property type="component" value="Chromosome"/>
</dbReference>
<dbReference type="KEGG" id="afx:JZ786_22925"/>
<proteinExistence type="predicted"/>
<dbReference type="AlphaFoldDB" id="A0A9X7VYM7"/>
<feature type="domain" description="Cas12f1-like TNB" evidence="2">
    <location>
        <begin position="8"/>
        <end position="30"/>
    </location>
</feature>
<dbReference type="GO" id="GO:0003677">
    <property type="term" value="F:DNA binding"/>
    <property type="evidence" value="ECO:0007669"/>
    <property type="project" value="UniProtKB-KW"/>
</dbReference>
<protein>
    <submittedName>
        <fullName evidence="3">Transposase</fullName>
    </submittedName>
</protein>
<evidence type="ECO:0000313" key="3">
    <source>
        <dbReference type="EMBL" id="QSO47212.1"/>
    </source>
</evidence>
<accession>A0A9X7VYM7</accession>
<reference evidence="3 4" key="1">
    <citation type="submission" date="2021-02" db="EMBL/GenBank/DDBJ databases">
        <title>Alicyclobacillus curvatus sp. nov. and Alicyclobacillus mengziensis sp. nov., two acidophilic bacteria isolated from acid mine drainage.</title>
        <authorList>
            <person name="Huang Y."/>
        </authorList>
    </citation>
    <scope>NUCLEOTIDE SEQUENCE [LARGE SCALE GENOMIC DNA]</scope>
    <source>
        <strain evidence="3 4">S30H14</strain>
    </source>
</reference>